<dbReference type="FunFam" id="1.25.40.10:FF:000348">
    <property type="entry name" value="Pentatricopeptide repeat-containing protein chloroplastic"/>
    <property type="match status" value="1"/>
</dbReference>
<dbReference type="KEGG" id="mnt:21406227"/>
<dbReference type="Pfam" id="PF01535">
    <property type="entry name" value="PPR"/>
    <property type="match status" value="3"/>
</dbReference>
<proteinExistence type="predicted"/>
<dbReference type="eggNOG" id="KOG4197">
    <property type="taxonomic scope" value="Eukaryota"/>
</dbReference>
<dbReference type="Pfam" id="PF20430">
    <property type="entry name" value="Eplus_motif"/>
    <property type="match status" value="1"/>
</dbReference>
<dbReference type="FunFam" id="1.25.40.10:FF:000184">
    <property type="entry name" value="Pentatricopeptide repeat-containing protein, chloroplastic"/>
    <property type="match status" value="1"/>
</dbReference>
<dbReference type="NCBIfam" id="TIGR00756">
    <property type="entry name" value="PPR"/>
    <property type="match status" value="4"/>
</dbReference>
<dbReference type="InterPro" id="IPR002885">
    <property type="entry name" value="PPR_rpt"/>
</dbReference>
<feature type="repeat" description="PPR" evidence="2">
    <location>
        <begin position="284"/>
        <end position="318"/>
    </location>
</feature>
<evidence type="ECO:0000313" key="3">
    <source>
        <dbReference type="EMBL" id="EXB83859.1"/>
    </source>
</evidence>
<organism evidence="3 4">
    <name type="scientific">Morus notabilis</name>
    <dbReference type="NCBI Taxonomy" id="981085"/>
    <lineage>
        <taxon>Eukaryota</taxon>
        <taxon>Viridiplantae</taxon>
        <taxon>Streptophyta</taxon>
        <taxon>Embryophyta</taxon>
        <taxon>Tracheophyta</taxon>
        <taxon>Spermatophyta</taxon>
        <taxon>Magnoliopsida</taxon>
        <taxon>eudicotyledons</taxon>
        <taxon>Gunneridae</taxon>
        <taxon>Pentapetalae</taxon>
        <taxon>rosids</taxon>
        <taxon>fabids</taxon>
        <taxon>Rosales</taxon>
        <taxon>Moraceae</taxon>
        <taxon>Moreae</taxon>
        <taxon>Morus</taxon>
    </lineage>
</organism>
<dbReference type="Pfam" id="PF13041">
    <property type="entry name" value="PPR_2"/>
    <property type="match status" value="3"/>
</dbReference>
<feature type="repeat" description="PPR" evidence="2">
    <location>
        <begin position="150"/>
        <end position="184"/>
    </location>
</feature>
<dbReference type="PROSITE" id="PS51375">
    <property type="entry name" value="PPR"/>
    <property type="match status" value="4"/>
</dbReference>
<reference evidence="4" key="1">
    <citation type="submission" date="2013-01" db="EMBL/GenBank/DDBJ databases">
        <title>Draft Genome Sequence of a Mulberry Tree, Morus notabilis C.K. Schneid.</title>
        <authorList>
            <person name="He N."/>
            <person name="Zhao S."/>
        </authorList>
    </citation>
    <scope>NUCLEOTIDE SEQUENCE</scope>
</reference>
<sequence>MFVMNQLKQIHAHTLRNGVDHTSILILKLLEIPNILYARNLFDLIPEPTVFLYNRLIKAYSFHGQHHQCLFLYRRMCLQGCTPNEHSFTLLFSVCSSLSSRQLGQMMHSHFVKLGHVRDIFALTALVDMYAKLGMLDCARKQFDEKRVRGTPTWNSMLSGYARSGDMEGASELFRLMPQRNVVSWTAMISGYSKNGQYAKALAMFLQMEKERDVRPNAITIASVLPACANLGALEVGERVEEYARKVGFLKDLYVSNAVLEMYAKCGRIDTARRVFDEIGRRRNLCSWNSMIMGLAVHGRCNEALDLYEQMTTVRIAPDDVTFVGLILACTHGGMAMKGQQLFKSMEPKFGITPKLEHYGCMVDLLGRAGKLQEAYDLIQGMSMKPDNVIWGALLGACSFHGNVELAEKAAESLFELESWNPANYVILSNIYASARRWDGVAKLRKVMKGGKITKAAGYSFIEEGGQVHKFIVEDKSHPRSDEIYALLNKFYAKVRLYRNDTDCLTEDEEMQF</sequence>
<dbReference type="Pfam" id="PF20431">
    <property type="entry name" value="E_motif"/>
    <property type="match status" value="1"/>
</dbReference>
<dbReference type="GO" id="GO:0003723">
    <property type="term" value="F:RNA binding"/>
    <property type="evidence" value="ECO:0007669"/>
    <property type="project" value="InterPro"/>
</dbReference>
<evidence type="ECO:0000313" key="4">
    <source>
        <dbReference type="Proteomes" id="UP000030645"/>
    </source>
</evidence>
<accession>W9RDF1</accession>
<keyword evidence="1" id="KW-0677">Repeat</keyword>
<evidence type="ECO:0000256" key="2">
    <source>
        <dbReference type="PROSITE-ProRule" id="PRU00708"/>
    </source>
</evidence>
<evidence type="ECO:0008006" key="5">
    <source>
        <dbReference type="Google" id="ProtNLM"/>
    </source>
</evidence>
<dbReference type="InterPro" id="IPR046848">
    <property type="entry name" value="E_motif"/>
</dbReference>
<dbReference type="InterPro" id="IPR046849">
    <property type="entry name" value="E2_motif"/>
</dbReference>
<feature type="repeat" description="PPR" evidence="2">
    <location>
        <begin position="49"/>
        <end position="83"/>
    </location>
</feature>
<dbReference type="InterPro" id="IPR011990">
    <property type="entry name" value="TPR-like_helical_dom_sf"/>
</dbReference>
<dbReference type="PANTHER" id="PTHR47926:SF540">
    <property type="entry name" value="PENTATRICOPEPTIDE REPEAT-CONTAINING PROTEIN"/>
    <property type="match status" value="1"/>
</dbReference>
<dbReference type="AlphaFoldDB" id="W9RDF1"/>
<feature type="repeat" description="PPR" evidence="2">
    <location>
        <begin position="252"/>
        <end position="282"/>
    </location>
</feature>
<dbReference type="Proteomes" id="UP000030645">
    <property type="component" value="Unassembled WGS sequence"/>
</dbReference>
<dbReference type="OrthoDB" id="185373at2759"/>
<gene>
    <name evidence="3" type="ORF">L484_023466</name>
</gene>
<evidence type="ECO:0000256" key="1">
    <source>
        <dbReference type="ARBA" id="ARBA00022737"/>
    </source>
</evidence>
<dbReference type="PANTHER" id="PTHR47926">
    <property type="entry name" value="PENTATRICOPEPTIDE REPEAT-CONTAINING PROTEIN"/>
    <property type="match status" value="1"/>
</dbReference>
<name>W9RDF1_9ROSA</name>
<dbReference type="EMBL" id="KE344887">
    <property type="protein sequence ID" value="EXB83859.1"/>
    <property type="molecule type" value="Genomic_DNA"/>
</dbReference>
<dbReference type="Gene3D" id="1.25.40.10">
    <property type="entry name" value="Tetratricopeptide repeat domain"/>
    <property type="match status" value="3"/>
</dbReference>
<dbReference type="GO" id="GO:0009451">
    <property type="term" value="P:RNA modification"/>
    <property type="evidence" value="ECO:0007669"/>
    <property type="project" value="InterPro"/>
</dbReference>
<keyword evidence="4" id="KW-1185">Reference proteome</keyword>
<dbReference type="InterPro" id="IPR046960">
    <property type="entry name" value="PPR_At4g14850-like_plant"/>
</dbReference>
<protein>
    <recommendedName>
        <fullName evidence="5">Pentatricopeptide repeat-containing protein</fullName>
    </recommendedName>
</protein>